<accession>A0A239JPZ3</accession>
<gene>
    <name evidence="1" type="ORF">SAMN06295912_13715</name>
</gene>
<evidence type="ECO:0000313" key="1">
    <source>
        <dbReference type="EMBL" id="SNT07839.1"/>
    </source>
</evidence>
<dbReference type="Proteomes" id="UP000198281">
    <property type="component" value="Unassembled WGS sequence"/>
</dbReference>
<dbReference type="AlphaFoldDB" id="A0A239JPZ3"/>
<proteinExistence type="predicted"/>
<sequence length="39" mass="4115">RGAIIAGIEVPGLEDVSRLGDLPMIVLDRADRLALKLGT</sequence>
<protein>
    <submittedName>
        <fullName evidence="1">Uncharacterized protein</fullName>
    </submittedName>
</protein>
<dbReference type="EMBL" id="FZOS01000037">
    <property type="protein sequence ID" value="SNT07839.1"/>
    <property type="molecule type" value="Genomic_DNA"/>
</dbReference>
<feature type="non-terminal residue" evidence="1">
    <location>
        <position position="1"/>
    </location>
</feature>
<name>A0A239JPZ3_9SPHN</name>
<reference evidence="2" key="1">
    <citation type="submission" date="2017-06" db="EMBL/GenBank/DDBJ databases">
        <authorList>
            <person name="Varghese N."/>
            <person name="Submissions S."/>
        </authorList>
    </citation>
    <scope>NUCLEOTIDE SEQUENCE [LARGE SCALE GENOMIC DNA]</scope>
    <source>
        <strain evidence="2">LNB2</strain>
    </source>
</reference>
<organism evidence="1 2">
    <name type="scientific">Edaphosphingomonas laterariae</name>
    <dbReference type="NCBI Taxonomy" id="861865"/>
    <lineage>
        <taxon>Bacteria</taxon>
        <taxon>Pseudomonadati</taxon>
        <taxon>Pseudomonadota</taxon>
        <taxon>Alphaproteobacteria</taxon>
        <taxon>Sphingomonadales</taxon>
        <taxon>Rhizorhabdaceae</taxon>
        <taxon>Edaphosphingomonas</taxon>
    </lineage>
</organism>
<evidence type="ECO:0000313" key="2">
    <source>
        <dbReference type="Proteomes" id="UP000198281"/>
    </source>
</evidence>
<keyword evidence="2" id="KW-1185">Reference proteome</keyword>